<dbReference type="NCBIfam" id="TIGR02174">
    <property type="entry name" value="CXXU_selWTH"/>
    <property type="match status" value="1"/>
</dbReference>
<keyword evidence="1" id="KW-0732">Signal</keyword>
<evidence type="ECO:0000256" key="1">
    <source>
        <dbReference type="ARBA" id="ARBA00022729"/>
    </source>
</evidence>
<dbReference type="InParanoid" id="B3S5E6"/>
<dbReference type="KEGG" id="tad:TRIADDRAFT_29882"/>
<sequence>GYRNAFQQYSQFLQSSFPSINVEGDVYPPPASRVLLSRFINTFKLALIGLLVSGFAERLLDGFNLGRPSIYLWANENKITACMIIFFLLNSLEQQLLSTGAFEVTLNGINVWSKLNSGRLPSADELQQIIQQQYSFKSI</sequence>
<dbReference type="PANTHER" id="PTHR13544">
    <property type="entry name" value="SELENOPROTEIN T"/>
    <property type="match status" value="1"/>
</dbReference>
<accession>B3S5E6</accession>
<organism evidence="3 4">
    <name type="scientific">Trichoplax adhaerens</name>
    <name type="common">Trichoplax reptans</name>
    <dbReference type="NCBI Taxonomy" id="10228"/>
    <lineage>
        <taxon>Eukaryota</taxon>
        <taxon>Metazoa</taxon>
        <taxon>Placozoa</taxon>
        <taxon>Uniplacotomia</taxon>
        <taxon>Trichoplacea</taxon>
        <taxon>Trichoplacidae</taxon>
        <taxon>Trichoplax</taxon>
    </lineage>
</organism>
<dbReference type="OrthoDB" id="60822at2759"/>
<dbReference type="InterPro" id="IPR011893">
    <property type="entry name" value="Selenoprotein_Rdx-typ"/>
</dbReference>
<dbReference type="InterPro" id="IPR019389">
    <property type="entry name" value="Selenoprotein_T"/>
</dbReference>
<dbReference type="OMA" id="LKFQICC"/>
<dbReference type="InterPro" id="IPR036249">
    <property type="entry name" value="Thioredoxin-like_sf"/>
</dbReference>
<dbReference type="EMBL" id="DS985251">
    <property type="protein sequence ID" value="EDV22024.1"/>
    <property type="molecule type" value="Genomic_DNA"/>
</dbReference>
<feature type="non-terminal residue" evidence="3">
    <location>
        <position position="1"/>
    </location>
</feature>
<dbReference type="FunCoup" id="B3S5E6">
    <property type="interactions" value="1144"/>
</dbReference>
<evidence type="ECO:0000256" key="2">
    <source>
        <dbReference type="ARBA" id="ARBA00023284"/>
    </source>
</evidence>
<dbReference type="GeneID" id="6756872"/>
<keyword evidence="4" id="KW-1185">Reference proteome</keyword>
<evidence type="ECO:0000313" key="3">
    <source>
        <dbReference type="EMBL" id="EDV22024.1"/>
    </source>
</evidence>
<protein>
    <recommendedName>
        <fullName evidence="5">Selenoprotein T</fullName>
    </recommendedName>
</protein>
<dbReference type="eggNOG" id="KOG3286">
    <property type="taxonomic scope" value="Eukaryota"/>
</dbReference>
<dbReference type="SUPFAM" id="SSF52833">
    <property type="entry name" value="Thioredoxin-like"/>
    <property type="match status" value="1"/>
</dbReference>
<reference evidence="3 4" key="1">
    <citation type="journal article" date="2008" name="Nature">
        <title>The Trichoplax genome and the nature of placozoans.</title>
        <authorList>
            <person name="Srivastava M."/>
            <person name="Begovic E."/>
            <person name="Chapman J."/>
            <person name="Putnam N.H."/>
            <person name="Hellsten U."/>
            <person name="Kawashima T."/>
            <person name="Kuo A."/>
            <person name="Mitros T."/>
            <person name="Salamov A."/>
            <person name="Carpenter M.L."/>
            <person name="Signorovitch A.Y."/>
            <person name="Moreno M.A."/>
            <person name="Kamm K."/>
            <person name="Grimwood J."/>
            <person name="Schmutz J."/>
            <person name="Shapiro H."/>
            <person name="Grigoriev I.V."/>
            <person name="Buss L.W."/>
            <person name="Schierwater B."/>
            <person name="Dellaporta S.L."/>
            <person name="Rokhsar D.S."/>
        </authorList>
    </citation>
    <scope>NUCLEOTIDE SEQUENCE [LARGE SCALE GENOMIC DNA]</scope>
    <source>
        <strain evidence="3 4">Grell-BS-1999</strain>
    </source>
</reference>
<proteinExistence type="predicted"/>
<dbReference type="GO" id="GO:0005789">
    <property type="term" value="C:endoplasmic reticulum membrane"/>
    <property type="evidence" value="ECO:0000318"/>
    <property type="project" value="GO_Central"/>
</dbReference>
<keyword evidence="2" id="KW-0676">Redox-active center</keyword>
<dbReference type="Pfam" id="PF10262">
    <property type="entry name" value="Rdx"/>
    <property type="match status" value="1"/>
</dbReference>
<dbReference type="RefSeq" id="XP_002115661.1">
    <property type="nucleotide sequence ID" value="XM_002115625.1"/>
</dbReference>
<dbReference type="STRING" id="10228.B3S5E6"/>
<dbReference type="HOGENOM" id="CLU_113870_2_0_1"/>
<gene>
    <name evidence="3" type="ORF">TRIADDRAFT_29882</name>
</gene>
<dbReference type="PANTHER" id="PTHR13544:SF0">
    <property type="entry name" value="THIOREDOXIN REDUCTASE-LIKE SELENOPROTEIN T"/>
    <property type="match status" value="1"/>
</dbReference>
<evidence type="ECO:0000313" key="4">
    <source>
        <dbReference type="Proteomes" id="UP000009022"/>
    </source>
</evidence>
<dbReference type="PhylomeDB" id="B3S5E6"/>
<dbReference type="Proteomes" id="UP000009022">
    <property type="component" value="Unassembled WGS sequence"/>
</dbReference>
<evidence type="ECO:0008006" key="5">
    <source>
        <dbReference type="Google" id="ProtNLM"/>
    </source>
</evidence>
<dbReference type="Gene3D" id="3.40.30.10">
    <property type="entry name" value="Glutaredoxin"/>
    <property type="match status" value="1"/>
</dbReference>
<dbReference type="GO" id="GO:0004791">
    <property type="term" value="F:thioredoxin-disulfide reductase (NADPH) activity"/>
    <property type="evidence" value="ECO:0000318"/>
    <property type="project" value="GO_Central"/>
</dbReference>
<dbReference type="AlphaFoldDB" id="B3S5E6"/>
<name>B3S5E6_TRIAD</name>
<dbReference type="CTD" id="6756872"/>
<dbReference type="GO" id="GO:0045454">
    <property type="term" value="P:cell redox homeostasis"/>
    <property type="evidence" value="ECO:0000318"/>
    <property type="project" value="GO_Central"/>
</dbReference>